<organism evidence="1 2">
    <name type="scientific">Kipferlia bialata</name>
    <dbReference type="NCBI Taxonomy" id="797122"/>
    <lineage>
        <taxon>Eukaryota</taxon>
        <taxon>Metamonada</taxon>
        <taxon>Carpediemonas-like organisms</taxon>
        <taxon>Kipferlia</taxon>
    </lineage>
</organism>
<reference evidence="1 2" key="1">
    <citation type="journal article" date="2018" name="PLoS ONE">
        <title>The draft genome of Kipferlia bialata reveals reductive genome evolution in fornicate parasites.</title>
        <authorList>
            <person name="Tanifuji G."/>
            <person name="Takabayashi S."/>
            <person name="Kume K."/>
            <person name="Takagi M."/>
            <person name="Nakayama T."/>
            <person name="Kamikawa R."/>
            <person name="Inagaki Y."/>
            <person name="Hashimoto T."/>
        </authorList>
    </citation>
    <scope>NUCLEOTIDE SEQUENCE [LARGE SCALE GENOMIC DNA]</scope>
    <source>
        <strain evidence="1">NY0173</strain>
    </source>
</reference>
<feature type="non-terminal residue" evidence="1">
    <location>
        <position position="47"/>
    </location>
</feature>
<comment type="caution">
    <text evidence="1">The sequence shown here is derived from an EMBL/GenBank/DDBJ whole genome shotgun (WGS) entry which is preliminary data.</text>
</comment>
<name>A0A9K3DAN4_9EUKA</name>
<evidence type="ECO:0000313" key="1">
    <source>
        <dbReference type="EMBL" id="GIQ90383.1"/>
    </source>
</evidence>
<evidence type="ECO:0000313" key="2">
    <source>
        <dbReference type="Proteomes" id="UP000265618"/>
    </source>
</evidence>
<protein>
    <submittedName>
        <fullName evidence="1">Uncharacterized protein</fullName>
    </submittedName>
</protein>
<dbReference type="EMBL" id="BDIP01006108">
    <property type="protein sequence ID" value="GIQ90383.1"/>
    <property type="molecule type" value="Genomic_DNA"/>
</dbReference>
<proteinExistence type="predicted"/>
<sequence length="47" mass="5156">MAPSSKGKRLTPEDHHTSRLLVQGSIDHFLAQARSDAQHNAIVSMSE</sequence>
<dbReference type="Proteomes" id="UP000265618">
    <property type="component" value="Unassembled WGS sequence"/>
</dbReference>
<gene>
    <name evidence="1" type="ORF">KIPB_013157</name>
</gene>
<accession>A0A9K3DAN4</accession>
<keyword evidence="2" id="KW-1185">Reference proteome</keyword>
<dbReference type="AlphaFoldDB" id="A0A9K3DAN4"/>